<organism evidence="1 2">
    <name type="scientific">Streptomyces stramineus</name>
    <dbReference type="NCBI Taxonomy" id="173861"/>
    <lineage>
        <taxon>Bacteria</taxon>
        <taxon>Bacillati</taxon>
        <taxon>Actinomycetota</taxon>
        <taxon>Actinomycetes</taxon>
        <taxon>Kitasatosporales</taxon>
        <taxon>Streptomycetaceae</taxon>
        <taxon>Streptomyces</taxon>
    </lineage>
</organism>
<evidence type="ECO:0000313" key="1">
    <source>
        <dbReference type="EMBL" id="GAA0446193.1"/>
    </source>
</evidence>
<keyword evidence="2" id="KW-1185">Reference proteome</keyword>
<name>A0ABP3J9M2_9ACTN</name>
<comment type="caution">
    <text evidence="1">The sequence shown here is derived from an EMBL/GenBank/DDBJ whole genome shotgun (WGS) entry which is preliminary data.</text>
</comment>
<reference evidence="2" key="1">
    <citation type="journal article" date="2019" name="Int. J. Syst. Evol. Microbiol.">
        <title>The Global Catalogue of Microorganisms (GCM) 10K type strain sequencing project: providing services to taxonomists for standard genome sequencing and annotation.</title>
        <authorList>
            <consortium name="The Broad Institute Genomics Platform"/>
            <consortium name="The Broad Institute Genome Sequencing Center for Infectious Disease"/>
            <person name="Wu L."/>
            <person name="Ma J."/>
        </authorList>
    </citation>
    <scope>NUCLEOTIDE SEQUENCE [LARGE SCALE GENOMIC DNA]</scope>
    <source>
        <strain evidence="2">JCM 10649</strain>
    </source>
</reference>
<sequence length="115" mass="12464">MFVLALDALSTLSAALAQELFEHARPHCGKIGRQVSHRARSLSHWGEPRESHECVVLGTGGKYSEFSHGSQAEVRGSSRCPQGVYKCAMGRGVSVHRPAGGYGVSLVHCRFDRMA</sequence>
<proteinExistence type="predicted"/>
<evidence type="ECO:0008006" key="3">
    <source>
        <dbReference type="Google" id="ProtNLM"/>
    </source>
</evidence>
<protein>
    <recommendedName>
        <fullName evidence="3">Secreted protein</fullName>
    </recommendedName>
</protein>
<accession>A0ABP3J9M2</accession>
<dbReference type="EMBL" id="BAAAHB010000003">
    <property type="protein sequence ID" value="GAA0446193.1"/>
    <property type="molecule type" value="Genomic_DNA"/>
</dbReference>
<gene>
    <name evidence="1" type="ORF">GCM10009544_06270</name>
</gene>
<evidence type="ECO:0000313" key="2">
    <source>
        <dbReference type="Proteomes" id="UP001499895"/>
    </source>
</evidence>
<dbReference type="Proteomes" id="UP001499895">
    <property type="component" value="Unassembled WGS sequence"/>
</dbReference>